<dbReference type="GO" id="GO:0005739">
    <property type="term" value="C:mitochondrion"/>
    <property type="evidence" value="ECO:0007669"/>
    <property type="project" value="TreeGrafter"/>
</dbReference>
<dbReference type="SUPFAM" id="SSF51735">
    <property type="entry name" value="NAD(P)-binding Rossmann-fold domains"/>
    <property type="match status" value="1"/>
</dbReference>
<accession>A0A0D7AKJ6</accession>
<dbReference type="PANTHER" id="PTHR43765:SF2">
    <property type="entry name" value="2-DEHYDROPANTOATE 2-REDUCTASE"/>
    <property type="match status" value="1"/>
</dbReference>
<name>A0A0D7AKJ6_9AGAR</name>
<evidence type="ECO:0000256" key="1">
    <source>
        <dbReference type="ARBA" id="ARBA00007870"/>
    </source>
</evidence>
<dbReference type="GO" id="GO:0008677">
    <property type="term" value="F:2-dehydropantoate 2-reductase activity"/>
    <property type="evidence" value="ECO:0007669"/>
    <property type="project" value="TreeGrafter"/>
</dbReference>
<dbReference type="InterPro" id="IPR013752">
    <property type="entry name" value="KPA_reductase"/>
</dbReference>
<dbReference type="EMBL" id="KN881666">
    <property type="protein sequence ID" value="KIY51303.1"/>
    <property type="molecule type" value="Genomic_DNA"/>
</dbReference>
<evidence type="ECO:0000256" key="3">
    <source>
        <dbReference type="ARBA" id="ARBA00023002"/>
    </source>
</evidence>
<reference evidence="6 7" key="1">
    <citation type="journal article" date="2015" name="Fungal Genet. Biol.">
        <title>Evolution of novel wood decay mechanisms in Agaricales revealed by the genome sequences of Fistulina hepatica and Cylindrobasidium torrendii.</title>
        <authorList>
            <person name="Floudas D."/>
            <person name="Held B.W."/>
            <person name="Riley R."/>
            <person name="Nagy L.G."/>
            <person name="Koehler G."/>
            <person name="Ransdell A.S."/>
            <person name="Younus H."/>
            <person name="Chow J."/>
            <person name="Chiniquy J."/>
            <person name="Lipzen A."/>
            <person name="Tritt A."/>
            <person name="Sun H."/>
            <person name="Haridas S."/>
            <person name="LaButti K."/>
            <person name="Ohm R.A."/>
            <person name="Kues U."/>
            <person name="Blanchette R.A."/>
            <person name="Grigoriev I.V."/>
            <person name="Minto R.E."/>
            <person name="Hibbett D.S."/>
        </authorList>
    </citation>
    <scope>NUCLEOTIDE SEQUENCE [LARGE SCALE GENOMIC DNA]</scope>
    <source>
        <strain evidence="6 7">ATCC 64428</strain>
    </source>
</reference>
<dbReference type="AlphaFoldDB" id="A0A0D7AKJ6"/>
<dbReference type="InterPro" id="IPR013332">
    <property type="entry name" value="KPR_N"/>
</dbReference>
<evidence type="ECO:0008006" key="8">
    <source>
        <dbReference type="Google" id="ProtNLM"/>
    </source>
</evidence>
<dbReference type="Gene3D" id="1.10.1040.10">
    <property type="entry name" value="N-(1-d-carboxylethyl)-l-norvaline Dehydrogenase, domain 2"/>
    <property type="match status" value="1"/>
</dbReference>
<keyword evidence="3" id="KW-0560">Oxidoreductase</keyword>
<dbReference type="InterPro" id="IPR050838">
    <property type="entry name" value="Ketopantoate_reductase"/>
</dbReference>
<dbReference type="GO" id="GO:0050661">
    <property type="term" value="F:NADP binding"/>
    <property type="evidence" value="ECO:0007669"/>
    <property type="project" value="TreeGrafter"/>
</dbReference>
<feature type="domain" description="Ketopantoate reductase C-terminal" evidence="5">
    <location>
        <begin position="244"/>
        <end position="392"/>
    </location>
</feature>
<evidence type="ECO:0000259" key="5">
    <source>
        <dbReference type="Pfam" id="PF08546"/>
    </source>
</evidence>
<dbReference type="SUPFAM" id="SSF48179">
    <property type="entry name" value="6-phosphogluconate dehydrogenase C-terminal domain-like"/>
    <property type="match status" value="1"/>
</dbReference>
<protein>
    <recommendedName>
        <fullName evidence="8">6-phosphogluconate dehydrogenase C-terminal domain-like protein</fullName>
    </recommendedName>
</protein>
<dbReference type="OrthoDB" id="73846at2759"/>
<dbReference type="InterPro" id="IPR036291">
    <property type="entry name" value="NAD(P)-bd_dom_sf"/>
</dbReference>
<proteinExistence type="inferred from homology"/>
<dbReference type="PANTHER" id="PTHR43765">
    <property type="entry name" value="2-DEHYDROPANTOATE 2-REDUCTASE-RELATED"/>
    <property type="match status" value="1"/>
</dbReference>
<feature type="domain" description="Ketopantoate reductase N-terminal" evidence="4">
    <location>
        <begin position="3"/>
        <end position="186"/>
    </location>
</feature>
<dbReference type="Proteomes" id="UP000054144">
    <property type="component" value="Unassembled WGS sequence"/>
</dbReference>
<dbReference type="InterPro" id="IPR008927">
    <property type="entry name" value="6-PGluconate_DH-like_C_sf"/>
</dbReference>
<organism evidence="6 7">
    <name type="scientific">Fistulina hepatica ATCC 64428</name>
    <dbReference type="NCBI Taxonomy" id="1128425"/>
    <lineage>
        <taxon>Eukaryota</taxon>
        <taxon>Fungi</taxon>
        <taxon>Dikarya</taxon>
        <taxon>Basidiomycota</taxon>
        <taxon>Agaricomycotina</taxon>
        <taxon>Agaricomycetes</taxon>
        <taxon>Agaricomycetidae</taxon>
        <taxon>Agaricales</taxon>
        <taxon>Fistulinaceae</taxon>
        <taxon>Fistulina</taxon>
    </lineage>
</organism>
<evidence type="ECO:0000313" key="7">
    <source>
        <dbReference type="Proteomes" id="UP000054144"/>
    </source>
</evidence>
<evidence type="ECO:0000259" key="4">
    <source>
        <dbReference type="Pfam" id="PF02558"/>
    </source>
</evidence>
<dbReference type="Gene3D" id="3.40.50.720">
    <property type="entry name" value="NAD(P)-binding Rossmann-like Domain"/>
    <property type="match status" value="1"/>
</dbReference>
<comment type="similarity">
    <text evidence="1">Belongs to the ketopantoate reductase family.</text>
</comment>
<keyword evidence="7" id="KW-1185">Reference proteome</keyword>
<sequence length="404" mass="44929">MRVHLIGFGSVGTLIAFHLRRALSKDHHVHLIYKSRQVARRMDPHNDGGVLRLLGKKGTVLERMTGFTSEVWYRSHSPAEFTKGGQHQPPWTGERQDVHGIDILVVANRSREVESTIRRLSPRLSSSSTIVLLSNPLSTHSILATKLFPDVTTRPHFILGLSTHGVHLRSFMHSFSHPGIGTLKFAIVPEPGRVFEPELEEPLRLSNISTAEDPDTERYASLRNAVAAFTLLDLNSSWIRFTDMQLALRKNLVAKMVVHCLTALTGKEAGSVGLSTAGRRISRRLCNEASDIFRAEHAARVAVEVQHLLDRGQAQTYQDIAVDPFPGGLLPESLLTDCEVMARKNEHNRTQMLGDVKAMRDTDINFLNGYMLSLAKKYEVPAPSIATLLNLILMTTDHNLKPAG</sequence>
<evidence type="ECO:0000256" key="2">
    <source>
        <dbReference type="ARBA" id="ARBA00022857"/>
    </source>
</evidence>
<evidence type="ECO:0000313" key="6">
    <source>
        <dbReference type="EMBL" id="KIY51303.1"/>
    </source>
</evidence>
<keyword evidence="2" id="KW-0521">NADP</keyword>
<gene>
    <name evidence="6" type="ORF">FISHEDRAFT_37396</name>
</gene>
<dbReference type="InterPro" id="IPR013328">
    <property type="entry name" value="6PGD_dom2"/>
</dbReference>
<dbReference type="Pfam" id="PF08546">
    <property type="entry name" value="ApbA_C"/>
    <property type="match status" value="1"/>
</dbReference>
<dbReference type="Pfam" id="PF02558">
    <property type="entry name" value="ApbA"/>
    <property type="match status" value="1"/>
</dbReference>